<gene>
    <name evidence="1" type="ORF">NCGR_LOCUS54388</name>
</gene>
<accession>A0A811RM53</accession>
<reference evidence="1" key="1">
    <citation type="submission" date="2020-10" db="EMBL/GenBank/DDBJ databases">
        <authorList>
            <person name="Han B."/>
            <person name="Lu T."/>
            <person name="Zhao Q."/>
            <person name="Huang X."/>
            <person name="Zhao Y."/>
        </authorList>
    </citation>
    <scope>NUCLEOTIDE SEQUENCE</scope>
</reference>
<dbReference type="Proteomes" id="UP000604825">
    <property type="component" value="Unassembled WGS sequence"/>
</dbReference>
<dbReference type="EMBL" id="CAJGYO010000016">
    <property type="protein sequence ID" value="CAD6271101.1"/>
    <property type="molecule type" value="Genomic_DNA"/>
</dbReference>
<protein>
    <submittedName>
        <fullName evidence="1">Uncharacterized protein</fullName>
    </submittedName>
</protein>
<dbReference type="PANTHER" id="PTHR35738:SF3">
    <property type="entry name" value="OS05G0577800 PROTEIN"/>
    <property type="match status" value="1"/>
</dbReference>
<dbReference type="AlphaFoldDB" id="A0A811RM53"/>
<comment type="caution">
    <text evidence="1">The sequence shown here is derived from an EMBL/GenBank/DDBJ whole genome shotgun (WGS) entry which is preliminary data.</text>
</comment>
<name>A0A811RM53_9POAL</name>
<proteinExistence type="predicted"/>
<dbReference type="Gene3D" id="2.40.160.10">
    <property type="entry name" value="Porin"/>
    <property type="match status" value="1"/>
</dbReference>
<evidence type="ECO:0000313" key="1">
    <source>
        <dbReference type="EMBL" id="CAD6271101.1"/>
    </source>
</evidence>
<organism evidence="1 2">
    <name type="scientific">Miscanthus lutarioriparius</name>
    <dbReference type="NCBI Taxonomy" id="422564"/>
    <lineage>
        <taxon>Eukaryota</taxon>
        <taxon>Viridiplantae</taxon>
        <taxon>Streptophyta</taxon>
        <taxon>Embryophyta</taxon>
        <taxon>Tracheophyta</taxon>
        <taxon>Spermatophyta</taxon>
        <taxon>Magnoliopsida</taxon>
        <taxon>Liliopsida</taxon>
        <taxon>Poales</taxon>
        <taxon>Poaceae</taxon>
        <taxon>PACMAD clade</taxon>
        <taxon>Panicoideae</taxon>
        <taxon>Andropogonodae</taxon>
        <taxon>Andropogoneae</taxon>
        <taxon>Saccharinae</taxon>
        <taxon>Miscanthus</taxon>
    </lineage>
</organism>
<dbReference type="OrthoDB" id="439326at2759"/>
<dbReference type="InterPro" id="IPR023614">
    <property type="entry name" value="Porin_dom_sf"/>
</dbReference>
<sequence>MGIFFSKAEPPPPMVLVPPLFDYPPIAARTRMAVPAYELMFGKLSLHNLFEDYFDQAGNMTSRIMLKPLEDPHVDLIATVSAAADKNSGTEVKGDALFRWQRELDDPHTFVDLLVSTSNPLLQLRSCAYDPKYRFGAFGTLPLLMGNRLHSEDYGVVGVRYGSENLSVGASFVPIPLSGEVPLGAWLVGRKGSLTAGVQYKPLSGSKHPMPFTELENWNCAISYGVGSTSPLSPSFIFSLELARSTQVSKNSIIITSKHAMNNEVDGYAFFYSFVWGSNANHIILSAPGCSKKGKNPFEDDQVVGITNYIDFGLELAARVDKDKVSGDGNSLFQLAASWQANKNFLLKGKLGPSKSSVALAFKSWWRPSFTFSVTAVNDHSKGTTSYGFGLRVEDLRRASYQRADPNYVMLTPSKEHLAPGVLREYGKRPMFQTQIDSGNYDRLPTELKPLGRIF</sequence>
<dbReference type="PANTHER" id="PTHR35738">
    <property type="entry name" value="OS05G0577800 PROTEIN"/>
    <property type="match status" value="1"/>
</dbReference>
<keyword evidence="2" id="KW-1185">Reference proteome</keyword>
<evidence type="ECO:0000313" key="2">
    <source>
        <dbReference type="Proteomes" id="UP000604825"/>
    </source>
</evidence>